<evidence type="ECO:0000256" key="6">
    <source>
        <dbReference type="ARBA" id="ARBA00022490"/>
    </source>
</evidence>
<evidence type="ECO:0000313" key="13">
    <source>
        <dbReference type="Proteomes" id="UP000269374"/>
    </source>
</evidence>
<evidence type="ECO:0000256" key="8">
    <source>
        <dbReference type="ARBA" id="ARBA00022679"/>
    </source>
</evidence>
<organism evidence="12 13">
    <name type="scientific">Lactococcus allomyrinae</name>
    <dbReference type="NCBI Taxonomy" id="2419773"/>
    <lineage>
        <taxon>Bacteria</taxon>
        <taxon>Bacillati</taxon>
        <taxon>Bacillota</taxon>
        <taxon>Bacilli</taxon>
        <taxon>Lactobacillales</taxon>
        <taxon>Streptococcaceae</taxon>
        <taxon>Lactococcus</taxon>
    </lineage>
</organism>
<evidence type="ECO:0000256" key="2">
    <source>
        <dbReference type="ARBA" id="ARBA00004496"/>
    </source>
</evidence>
<evidence type="ECO:0000256" key="11">
    <source>
        <dbReference type="ARBA" id="ARBA00031501"/>
    </source>
</evidence>
<dbReference type="GO" id="GO:0004134">
    <property type="term" value="F:4-alpha-glucanotransferase activity"/>
    <property type="evidence" value="ECO:0007669"/>
    <property type="project" value="UniProtKB-EC"/>
</dbReference>
<keyword evidence="7" id="KW-0328">Glycosyltransferase</keyword>
<protein>
    <recommendedName>
        <fullName evidence="5">4-alpha-glucanotransferase</fullName>
        <ecNumber evidence="4">2.4.1.25</ecNumber>
    </recommendedName>
    <alternativeName>
        <fullName evidence="10">Amylomaltase</fullName>
    </alternativeName>
    <alternativeName>
        <fullName evidence="11">Disproportionating enzyme</fullName>
    </alternativeName>
</protein>
<proteinExistence type="inferred from homology"/>
<dbReference type="RefSeq" id="WP_120772563.1">
    <property type="nucleotide sequence ID" value="NZ_CP032627.1"/>
</dbReference>
<comment type="similarity">
    <text evidence="3">Belongs to the disproportionating enzyme family.</text>
</comment>
<dbReference type="Pfam" id="PF02446">
    <property type="entry name" value="Glyco_hydro_77"/>
    <property type="match status" value="1"/>
</dbReference>
<dbReference type="InterPro" id="IPR017853">
    <property type="entry name" value="GH"/>
</dbReference>
<evidence type="ECO:0000256" key="10">
    <source>
        <dbReference type="ARBA" id="ARBA00031423"/>
    </source>
</evidence>
<sequence length="674" mass="79674">MKNNFVIQPYGKKPYHTGVAVPIFSLRTHQDFGVGQFSDLKLLAEFMKHSGMDIIQLLPINDTTIFMNWKDSSPYRAVSVFALHPIYLDLTPFLAEFTPADRQLYLQTQKELNALNQVDYEKTLTLKWKYAELLYQKIGIKTLANQDFITFHQEHSDWLDSYAAFCTLRDVFHSSDSSKWEKKYHSFSDSLFAELLSDSKLTQKINLYLFVQYLLHLQLKEAVEYCHELGIAVKGDISVGVDRKSADAWANPDLFNLDMQAGAPPDVFSKTGQNWEFPTYNWEQMANDDYAWWKLRMKNMAEYFDAYRLDHILGFFRIWEIPTDAVRGLLGHFAPALALPDWEIENYGIPFRSWGIERFIAPFIKDWVIDEIFGRDNRDEIIFHFLDYIGNGNYRLKEFVNTQHKVTELSDVPEWQIQGLFALHENVCFVRDHQNPNLYHPRIKMMETSSFREFGQEFKKSLERLYNDYFYGRNYAFWEEQVYKKLPAIKNATDMLACGEDLGMVPDNVPDVMWNLKILRLIIERMPATDYFISDLVYTPYLSVVTTSSHDTTPLRLWWEENRDFTQRYYNEIMHWSGVAPEQASPEIIQEIVGRHLNTEAMLAILPIQDWIDMTLDLRVENPEDERINNPAYTYHYWRYRLHLNLEDLRDNNDLTDFYKQFIEQTRRSLPGEE</sequence>
<accession>A0A387BIL0</accession>
<evidence type="ECO:0000256" key="4">
    <source>
        <dbReference type="ARBA" id="ARBA00012560"/>
    </source>
</evidence>
<reference evidence="12 13" key="1">
    <citation type="submission" date="2018-09" db="EMBL/GenBank/DDBJ databases">
        <title>Genome sequencing of strain 1JSPR-7.</title>
        <authorList>
            <person name="Heo J."/>
            <person name="Kim S.-J."/>
            <person name="Kwon S.-W."/>
        </authorList>
    </citation>
    <scope>NUCLEOTIDE SEQUENCE [LARGE SCALE GENOMIC DNA]</scope>
    <source>
        <strain evidence="12 13">1JSPR-7</strain>
    </source>
</reference>
<dbReference type="InterPro" id="IPR003385">
    <property type="entry name" value="Glyco_hydro_77"/>
</dbReference>
<dbReference type="GO" id="GO:0005975">
    <property type="term" value="P:carbohydrate metabolic process"/>
    <property type="evidence" value="ECO:0007669"/>
    <property type="project" value="InterPro"/>
</dbReference>
<keyword evidence="13" id="KW-1185">Reference proteome</keyword>
<dbReference type="EMBL" id="CP032627">
    <property type="protein sequence ID" value="AYG01189.1"/>
    <property type="molecule type" value="Genomic_DNA"/>
</dbReference>
<comment type="catalytic activity">
    <reaction evidence="1">
        <text>Transfers a segment of a (1-&gt;4)-alpha-D-glucan to a new position in an acceptor, which may be glucose or a (1-&gt;4)-alpha-D-glucan.</text>
        <dbReference type="EC" id="2.4.1.25"/>
    </reaction>
</comment>
<name>A0A387BIL0_9LACT</name>
<dbReference type="SUPFAM" id="SSF51445">
    <property type="entry name" value="(Trans)glycosidases"/>
    <property type="match status" value="1"/>
</dbReference>
<dbReference type="KEGG" id="lact:D7I46_08805"/>
<evidence type="ECO:0000256" key="9">
    <source>
        <dbReference type="ARBA" id="ARBA00023277"/>
    </source>
</evidence>
<evidence type="ECO:0000313" key="12">
    <source>
        <dbReference type="EMBL" id="AYG01189.1"/>
    </source>
</evidence>
<evidence type="ECO:0000256" key="7">
    <source>
        <dbReference type="ARBA" id="ARBA00022676"/>
    </source>
</evidence>
<dbReference type="PANTHER" id="PTHR32518:SF3">
    <property type="entry name" value="4-ALPHA-GLUCANOTRANSFERASE"/>
    <property type="match status" value="1"/>
</dbReference>
<dbReference type="EC" id="2.4.1.25" evidence="4"/>
<evidence type="ECO:0000256" key="5">
    <source>
        <dbReference type="ARBA" id="ARBA00020295"/>
    </source>
</evidence>
<dbReference type="OrthoDB" id="9811841at2"/>
<dbReference type="GO" id="GO:0005737">
    <property type="term" value="C:cytoplasm"/>
    <property type="evidence" value="ECO:0007669"/>
    <property type="project" value="UniProtKB-SubCell"/>
</dbReference>
<dbReference type="PANTHER" id="PTHR32518">
    <property type="match status" value="1"/>
</dbReference>
<gene>
    <name evidence="12" type="ORF">D7I46_08805</name>
</gene>
<evidence type="ECO:0000256" key="1">
    <source>
        <dbReference type="ARBA" id="ARBA00000439"/>
    </source>
</evidence>
<evidence type="ECO:0000256" key="3">
    <source>
        <dbReference type="ARBA" id="ARBA00005684"/>
    </source>
</evidence>
<keyword evidence="6" id="KW-0963">Cytoplasm</keyword>
<dbReference type="AlphaFoldDB" id="A0A387BIL0"/>
<dbReference type="Gene3D" id="3.20.20.80">
    <property type="entry name" value="Glycosidases"/>
    <property type="match status" value="2"/>
</dbReference>
<dbReference type="Proteomes" id="UP000269374">
    <property type="component" value="Chromosome"/>
</dbReference>
<comment type="subcellular location">
    <subcellularLocation>
        <location evidence="2">Cytoplasm</location>
    </subcellularLocation>
</comment>
<keyword evidence="9" id="KW-0119">Carbohydrate metabolism</keyword>
<keyword evidence="8 12" id="KW-0808">Transferase</keyword>